<feature type="domain" description="Peptidase M56" evidence="2">
    <location>
        <begin position="101"/>
        <end position="280"/>
    </location>
</feature>
<dbReference type="InterPro" id="IPR052173">
    <property type="entry name" value="Beta-lactam_resp_regulator"/>
</dbReference>
<sequence length="322" mass="35733">MIGEGLSLMLHLLYIISITVLILGGLCWLINPFFIKWVTKFNPQSRLILLRSFGSTPLVGALVIGVMISIPALNHSSTLPIDHCHVSSNCIGSPAAHMVTISELAVIGTALCLFCWASLIAFMQWRRSYKLLERLDVTSGSMLTSNVQLIETELPLAFSLGIFRPNAVLSTGLVNNLSSQQLHIVCTHEEVHAQYRDGLYKWILRFMCTFHYPNVKRAVLKEHALSLELRADQQVALSTECNVAVAEAIIKLQRLMSPIKNEGPLCQFLGSELEQRVHYLLAQVPGSSLPRHTLLLSTICFLILSICGSLPLHNTIEALITR</sequence>
<proteinExistence type="predicted"/>
<keyword evidence="1" id="KW-1133">Transmembrane helix</keyword>
<evidence type="ECO:0000259" key="2">
    <source>
        <dbReference type="Pfam" id="PF05569"/>
    </source>
</evidence>
<evidence type="ECO:0000256" key="1">
    <source>
        <dbReference type="SAM" id="Phobius"/>
    </source>
</evidence>
<protein>
    <submittedName>
        <fullName evidence="3">META domain-containing protein</fullName>
    </submittedName>
</protein>
<feature type="transmembrane region" description="Helical" evidence="1">
    <location>
        <begin position="47"/>
        <end position="70"/>
    </location>
</feature>
<dbReference type="PANTHER" id="PTHR34978">
    <property type="entry name" value="POSSIBLE SENSOR-TRANSDUCER PROTEIN BLAR"/>
    <property type="match status" value="1"/>
</dbReference>
<dbReference type="AlphaFoldDB" id="A0A1N7PBC5"/>
<gene>
    <name evidence="3" type="ORF">SAMN05421760_113107</name>
</gene>
<dbReference type="PANTHER" id="PTHR34978:SF3">
    <property type="entry name" value="SLR0241 PROTEIN"/>
    <property type="match status" value="1"/>
</dbReference>
<feature type="transmembrane region" description="Helical" evidence="1">
    <location>
        <begin position="104"/>
        <end position="125"/>
    </location>
</feature>
<dbReference type="Pfam" id="PF05569">
    <property type="entry name" value="Peptidase_M56"/>
    <property type="match status" value="1"/>
</dbReference>
<dbReference type="OrthoDB" id="7057814at2"/>
<name>A0A1N7PBC5_9GAMM</name>
<keyword evidence="1" id="KW-0472">Membrane</keyword>
<feature type="transmembrane region" description="Helical" evidence="1">
    <location>
        <begin position="12"/>
        <end position="35"/>
    </location>
</feature>
<evidence type="ECO:0000313" key="3">
    <source>
        <dbReference type="EMBL" id="SIT07807.1"/>
    </source>
</evidence>
<evidence type="ECO:0000313" key="4">
    <source>
        <dbReference type="Proteomes" id="UP000185999"/>
    </source>
</evidence>
<dbReference type="Proteomes" id="UP000185999">
    <property type="component" value="Unassembled WGS sequence"/>
</dbReference>
<accession>A0A1N7PBC5</accession>
<keyword evidence="1" id="KW-0812">Transmembrane</keyword>
<dbReference type="InterPro" id="IPR008756">
    <property type="entry name" value="Peptidase_M56"/>
</dbReference>
<reference evidence="4" key="1">
    <citation type="submission" date="2017-01" db="EMBL/GenBank/DDBJ databases">
        <authorList>
            <person name="Varghese N."/>
            <person name="Submissions S."/>
        </authorList>
    </citation>
    <scope>NUCLEOTIDE SEQUENCE [LARGE SCALE GENOMIC DNA]</scope>
    <source>
        <strain evidence="4">DSM 22306</strain>
    </source>
</reference>
<dbReference type="CDD" id="cd07326">
    <property type="entry name" value="M56_BlaR1_MecR1_like"/>
    <property type="match status" value="1"/>
</dbReference>
<keyword evidence="4" id="KW-1185">Reference proteome</keyword>
<dbReference type="STRING" id="619304.SAMN05421760_113107"/>
<organism evidence="3 4">
    <name type="scientific">Neptunomonas antarctica</name>
    <dbReference type="NCBI Taxonomy" id="619304"/>
    <lineage>
        <taxon>Bacteria</taxon>
        <taxon>Pseudomonadati</taxon>
        <taxon>Pseudomonadota</taxon>
        <taxon>Gammaproteobacteria</taxon>
        <taxon>Oceanospirillales</taxon>
        <taxon>Oceanospirillaceae</taxon>
        <taxon>Neptunomonas</taxon>
    </lineage>
</organism>
<dbReference type="EMBL" id="FTOE01000013">
    <property type="protein sequence ID" value="SIT07807.1"/>
    <property type="molecule type" value="Genomic_DNA"/>
</dbReference>
<dbReference type="Gene3D" id="3.30.2010.10">
    <property type="entry name" value="Metalloproteases ('zincins'), catalytic domain"/>
    <property type="match status" value="1"/>
</dbReference>